<keyword evidence="2" id="KW-0472">Membrane</keyword>
<reference evidence="3 4" key="1">
    <citation type="submission" date="2021-04" db="EMBL/GenBank/DDBJ databases">
        <authorList>
            <person name="Rodrigo-Torres L."/>
            <person name="Arahal R. D."/>
            <person name="Lucena T."/>
        </authorList>
    </citation>
    <scope>NUCLEOTIDE SEQUENCE [LARGE SCALE GENOMIC DNA]</scope>
    <source>
        <strain evidence="3 4">CECT 30171</strain>
    </source>
</reference>
<gene>
    <name evidence="3" type="ORF">LYB30171_00196</name>
</gene>
<feature type="region of interest" description="Disordered" evidence="1">
    <location>
        <begin position="481"/>
        <end position="512"/>
    </location>
</feature>
<feature type="compositionally biased region" description="Low complexity" evidence="1">
    <location>
        <begin position="490"/>
        <end position="512"/>
    </location>
</feature>
<dbReference type="Proteomes" id="UP000680116">
    <property type="component" value="Chromosome"/>
</dbReference>
<organism evidence="3 4">
    <name type="scientific">Novilysobacter luteus</name>
    <dbReference type="NCBI Taxonomy" id="2822368"/>
    <lineage>
        <taxon>Bacteria</taxon>
        <taxon>Pseudomonadati</taxon>
        <taxon>Pseudomonadota</taxon>
        <taxon>Gammaproteobacteria</taxon>
        <taxon>Lysobacterales</taxon>
        <taxon>Lysobacteraceae</taxon>
        <taxon>Novilysobacter</taxon>
    </lineage>
</organism>
<evidence type="ECO:0000256" key="1">
    <source>
        <dbReference type="SAM" id="MobiDB-lite"/>
    </source>
</evidence>
<sequence>MSRRSLLRAAGLGLVGLLACWIAVVLYWRVVDIQPTAGHIVAYLVLLPLGLLCGVLLLRPAWRRMRTRDTTQPEPAKAQTAADGGGGTGVELAVDRTLYLLAGAAWMRAGDTPLAIAGALARPHRPALHPQLRDAVGLPVFAAEVEGLDPTVAERWLATDAGSEGRASRAIETETLRAIALLDTVAEDLLFAALPVLAPDHSASDASDGALHPHAMHHSRSARAAPPAAALAVLRVQLLLPSDWPAETRAACAEGLRRKARAVGYPEADLCVTVCAVEAAADVWRVLDAIDADPGAPGAGDRHLLLAAHSLVGQAAINRLDARRELLVDGLPEGRIPGEGAAGILLAPTLPAASSGPLPPRLHRPVRGMAGRGRAASRSTAVLLQAALDAAGCPNDNVALVFSDADHRPSRAIEIAGAITAALPELEPIGHARHLGLACGDTGPVGPLALLASAAAHVQADGVPALAMSLADRDARVAVLLSPAPTPAQPDDSSTGSGSGSTSSPAATPALA</sequence>
<dbReference type="EMBL" id="OU015430">
    <property type="protein sequence ID" value="CAG4968101.1"/>
    <property type="molecule type" value="Genomic_DNA"/>
</dbReference>
<feature type="transmembrane region" description="Helical" evidence="2">
    <location>
        <begin position="40"/>
        <end position="58"/>
    </location>
</feature>
<evidence type="ECO:0000313" key="3">
    <source>
        <dbReference type="EMBL" id="CAG4968101.1"/>
    </source>
</evidence>
<keyword evidence="4" id="KW-1185">Reference proteome</keyword>
<name>A0ABM8UC54_9GAMM</name>
<dbReference type="RefSeq" id="WP_215219230.1">
    <property type="nucleotide sequence ID" value="NZ_OU015430.1"/>
</dbReference>
<dbReference type="PROSITE" id="PS51257">
    <property type="entry name" value="PROKAR_LIPOPROTEIN"/>
    <property type="match status" value="1"/>
</dbReference>
<evidence type="ECO:0000256" key="2">
    <source>
        <dbReference type="SAM" id="Phobius"/>
    </source>
</evidence>
<accession>A0ABM8UC54</accession>
<evidence type="ECO:0000313" key="4">
    <source>
        <dbReference type="Proteomes" id="UP000680116"/>
    </source>
</evidence>
<feature type="region of interest" description="Disordered" evidence="1">
    <location>
        <begin position="68"/>
        <end position="87"/>
    </location>
</feature>
<keyword evidence="2" id="KW-0812">Transmembrane</keyword>
<feature type="transmembrane region" description="Helical" evidence="2">
    <location>
        <begin position="7"/>
        <end position="28"/>
    </location>
</feature>
<proteinExistence type="predicted"/>
<keyword evidence="2" id="KW-1133">Transmembrane helix</keyword>
<protein>
    <submittedName>
        <fullName evidence="3">Uncharacterized protein</fullName>
    </submittedName>
</protein>